<evidence type="ECO:0000256" key="9">
    <source>
        <dbReference type="PROSITE-ProRule" id="PRU00339"/>
    </source>
</evidence>
<dbReference type="GO" id="GO:0006515">
    <property type="term" value="P:protein quality control for misfolded or incompletely synthesized proteins"/>
    <property type="evidence" value="ECO:0007669"/>
    <property type="project" value="TreeGrafter"/>
</dbReference>
<dbReference type="GO" id="GO:0043161">
    <property type="term" value="P:proteasome-mediated ubiquitin-dependent protein catabolic process"/>
    <property type="evidence" value="ECO:0007669"/>
    <property type="project" value="TreeGrafter"/>
</dbReference>
<gene>
    <name evidence="11" type="ORF">X943_002220</name>
</gene>
<evidence type="ECO:0000256" key="1">
    <source>
        <dbReference type="ARBA" id="ARBA00000900"/>
    </source>
</evidence>
<evidence type="ECO:0000256" key="3">
    <source>
        <dbReference type="ARBA" id="ARBA00022679"/>
    </source>
</evidence>
<dbReference type="PROSITE" id="PS50005">
    <property type="entry name" value="TPR"/>
    <property type="match status" value="1"/>
</dbReference>
<evidence type="ECO:0000256" key="7">
    <source>
        <dbReference type="ARBA" id="ARBA00044534"/>
    </source>
</evidence>
<comment type="catalytic activity">
    <reaction evidence="1">
        <text>S-ubiquitinyl-[E2 ubiquitin-conjugating enzyme]-L-cysteine + [acceptor protein]-L-lysine = [E2 ubiquitin-conjugating enzyme]-L-cysteine + N(6)-ubiquitinyl-[acceptor protein]-L-lysine.</text>
        <dbReference type="EC" id="2.3.2.27"/>
    </reaction>
</comment>
<dbReference type="AlphaFoldDB" id="A0AAD9GAL1"/>
<dbReference type="GO" id="GO:0071218">
    <property type="term" value="P:cellular response to misfolded protein"/>
    <property type="evidence" value="ECO:0007669"/>
    <property type="project" value="TreeGrafter"/>
</dbReference>
<dbReference type="SUPFAM" id="SSF57850">
    <property type="entry name" value="RING/U-box"/>
    <property type="match status" value="1"/>
</dbReference>
<dbReference type="GO" id="GO:0000209">
    <property type="term" value="P:protein polyubiquitination"/>
    <property type="evidence" value="ECO:0007669"/>
    <property type="project" value="TreeGrafter"/>
</dbReference>
<dbReference type="PANTHER" id="PTHR46803:SF2">
    <property type="entry name" value="E3 UBIQUITIN-PROTEIN LIGASE CHIP"/>
    <property type="match status" value="1"/>
</dbReference>
<evidence type="ECO:0000256" key="8">
    <source>
        <dbReference type="ARBA" id="ARBA00044543"/>
    </source>
</evidence>
<dbReference type="PROSITE" id="PS51698">
    <property type="entry name" value="U_BOX"/>
    <property type="match status" value="1"/>
</dbReference>
<comment type="caution">
    <text evidence="11">The sequence shown here is derived from an EMBL/GenBank/DDBJ whole genome shotgun (WGS) entry which is preliminary data.</text>
</comment>
<evidence type="ECO:0000313" key="12">
    <source>
        <dbReference type="Proteomes" id="UP001195914"/>
    </source>
</evidence>
<dbReference type="SMART" id="SM00028">
    <property type="entry name" value="TPR"/>
    <property type="match status" value="3"/>
</dbReference>
<dbReference type="InterPro" id="IPR045202">
    <property type="entry name" value="CHIP_RING-Ubox"/>
</dbReference>
<dbReference type="GO" id="GO:0061630">
    <property type="term" value="F:ubiquitin protein ligase activity"/>
    <property type="evidence" value="ECO:0007669"/>
    <property type="project" value="UniProtKB-EC"/>
</dbReference>
<protein>
    <recommendedName>
        <fullName evidence="7">E3 ubiquitin-protein ligase CHIP</fullName>
        <ecNumber evidence="2">2.3.2.27</ecNumber>
    </recommendedName>
    <alternativeName>
        <fullName evidence="8">RING-type E3 ubiquitin transferase CHIP</fullName>
    </alternativeName>
</protein>
<name>A0AAD9GAL1_BABDI</name>
<reference evidence="11" key="2">
    <citation type="submission" date="2021-05" db="EMBL/GenBank/DDBJ databases">
        <authorList>
            <person name="Pain A."/>
        </authorList>
    </citation>
    <scope>NUCLEOTIDE SEQUENCE</scope>
    <source>
        <strain evidence="11">1802A</strain>
    </source>
</reference>
<evidence type="ECO:0000313" key="11">
    <source>
        <dbReference type="EMBL" id="KAK1934847.1"/>
    </source>
</evidence>
<dbReference type="InterPro" id="IPR013083">
    <property type="entry name" value="Znf_RING/FYVE/PHD"/>
</dbReference>
<evidence type="ECO:0000256" key="2">
    <source>
        <dbReference type="ARBA" id="ARBA00012483"/>
    </source>
</evidence>
<dbReference type="GO" id="GO:0005737">
    <property type="term" value="C:cytoplasm"/>
    <property type="evidence" value="ECO:0007669"/>
    <property type="project" value="TreeGrafter"/>
</dbReference>
<keyword evidence="4" id="KW-0677">Repeat</keyword>
<dbReference type="GO" id="GO:0045862">
    <property type="term" value="P:positive regulation of proteolysis"/>
    <property type="evidence" value="ECO:0007669"/>
    <property type="project" value="TreeGrafter"/>
</dbReference>
<evidence type="ECO:0000256" key="4">
    <source>
        <dbReference type="ARBA" id="ARBA00022737"/>
    </source>
</evidence>
<reference evidence="11" key="1">
    <citation type="journal article" date="2014" name="Nucleic Acids Res.">
        <title>The evolutionary dynamics of variant antigen genes in Babesia reveal a history of genomic innovation underlying host-parasite interaction.</title>
        <authorList>
            <person name="Jackson A.P."/>
            <person name="Otto T.D."/>
            <person name="Darby A."/>
            <person name="Ramaprasad A."/>
            <person name="Xia D."/>
            <person name="Echaide I.E."/>
            <person name="Farber M."/>
            <person name="Gahlot S."/>
            <person name="Gamble J."/>
            <person name="Gupta D."/>
            <person name="Gupta Y."/>
            <person name="Jackson L."/>
            <person name="Malandrin L."/>
            <person name="Malas T.B."/>
            <person name="Moussa E."/>
            <person name="Nair M."/>
            <person name="Reid A.J."/>
            <person name="Sanders M."/>
            <person name="Sharma J."/>
            <person name="Tracey A."/>
            <person name="Quail M.A."/>
            <person name="Weir W."/>
            <person name="Wastling J.M."/>
            <person name="Hall N."/>
            <person name="Willadsen P."/>
            <person name="Lingelbach K."/>
            <person name="Shiels B."/>
            <person name="Tait A."/>
            <person name="Berriman M."/>
            <person name="Allred D.R."/>
            <person name="Pain A."/>
        </authorList>
    </citation>
    <scope>NUCLEOTIDE SEQUENCE</scope>
    <source>
        <strain evidence="11">1802A</strain>
    </source>
</reference>
<dbReference type="InterPro" id="IPR003613">
    <property type="entry name" value="Ubox_domain"/>
</dbReference>
<feature type="repeat" description="TPR" evidence="9">
    <location>
        <begin position="48"/>
        <end position="81"/>
    </location>
</feature>
<keyword evidence="12" id="KW-1185">Reference proteome</keyword>
<dbReference type="SMART" id="SM00504">
    <property type="entry name" value="Ubox"/>
    <property type="match status" value="1"/>
</dbReference>
<keyword evidence="6 9" id="KW-0802">TPR repeat</keyword>
<dbReference type="Gene3D" id="3.30.40.10">
    <property type="entry name" value="Zinc/RING finger domain, C3HC4 (zinc finger)"/>
    <property type="match status" value="1"/>
</dbReference>
<proteinExistence type="predicted"/>
<dbReference type="GO" id="GO:0051087">
    <property type="term" value="F:protein-folding chaperone binding"/>
    <property type="evidence" value="ECO:0007669"/>
    <property type="project" value="TreeGrafter"/>
</dbReference>
<organism evidence="11 12">
    <name type="scientific">Babesia divergens</name>
    <dbReference type="NCBI Taxonomy" id="32595"/>
    <lineage>
        <taxon>Eukaryota</taxon>
        <taxon>Sar</taxon>
        <taxon>Alveolata</taxon>
        <taxon>Apicomplexa</taxon>
        <taxon>Aconoidasida</taxon>
        <taxon>Piroplasmida</taxon>
        <taxon>Babesiidae</taxon>
        <taxon>Babesia</taxon>
    </lineage>
</organism>
<feature type="domain" description="U-box" evidence="10">
    <location>
        <begin position="226"/>
        <end position="300"/>
    </location>
</feature>
<dbReference type="InterPro" id="IPR011990">
    <property type="entry name" value="TPR-like_helical_dom_sf"/>
</dbReference>
<dbReference type="Gene3D" id="1.25.40.10">
    <property type="entry name" value="Tetratricopeptide repeat domain"/>
    <property type="match status" value="1"/>
</dbReference>
<dbReference type="Proteomes" id="UP001195914">
    <property type="component" value="Unassembled WGS sequence"/>
</dbReference>
<keyword evidence="5" id="KW-0833">Ubl conjugation pathway</keyword>
<sequence>MGNTGGSSDAPAGSFYLYSGRNVATTQSSEAKNDDYAWERRQRRIKEAEHFRNLGNESFKRGFLESAIDYYSKAIDSFPDNFEYYTNRALCYKKQEKWQEVANDVRVALNLDEDSVKAHYYLGQALIHLGEPTEGLKKLTKAKTLSEHYKVPYIDEIDNEIHKAKKAIWLNEDAKMVEELHSFKNYIESTIERDREAGLLTVDDYDQRISQYNKTFDYIERARQRKIPNHLCCTISMCLMKDPVISPSGITYERKLLEQHFKCNGEFEPVTREPCSLKNIYPNYAVKEAIDLFLKENPWAYDE</sequence>
<dbReference type="CDD" id="cd16654">
    <property type="entry name" value="RING-Ubox_CHIP"/>
    <property type="match status" value="1"/>
</dbReference>
<evidence type="ECO:0000256" key="5">
    <source>
        <dbReference type="ARBA" id="ARBA00022786"/>
    </source>
</evidence>
<dbReference type="EMBL" id="JAHBMH010000062">
    <property type="protein sequence ID" value="KAK1934847.1"/>
    <property type="molecule type" value="Genomic_DNA"/>
</dbReference>
<dbReference type="SUPFAM" id="SSF48452">
    <property type="entry name" value="TPR-like"/>
    <property type="match status" value="1"/>
</dbReference>
<evidence type="ECO:0000259" key="10">
    <source>
        <dbReference type="PROSITE" id="PS51698"/>
    </source>
</evidence>
<evidence type="ECO:0000256" key="6">
    <source>
        <dbReference type="ARBA" id="ARBA00022803"/>
    </source>
</evidence>
<dbReference type="PANTHER" id="PTHR46803">
    <property type="entry name" value="E3 UBIQUITIN-PROTEIN LIGASE CHIP"/>
    <property type="match status" value="1"/>
</dbReference>
<keyword evidence="3" id="KW-0808">Transferase</keyword>
<accession>A0AAD9GAL1</accession>
<dbReference type="Pfam" id="PF04564">
    <property type="entry name" value="U-box"/>
    <property type="match status" value="1"/>
</dbReference>
<dbReference type="InterPro" id="IPR019734">
    <property type="entry name" value="TPR_rpt"/>
</dbReference>
<dbReference type="Pfam" id="PF12895">
    <property type="entry name" value="ANAPC3"/>
    <property type="match status" value="1"/>
</dbReference>
<dbReference type="EC" id="2.3.2.27" evidence="2"/>